<name>A0A1H9BIV7_9GAMM</name>
<proteinExistence type="predicted"/>
<dbReference type="Proteomes" id="UP000199496">
    <property type="component" value="Unassembled WGS sequence"/>
</dbReference>
<dbReference type="OrthoDB" id="5726584at2"/>
<reference evidence="1 2" key="1">
    <citation type="submission" date="2016-10" db="EMBL/GenBank/DDBJ databases">
        <authorList>
            <person name="de Groot N.N."/>
        </authorList>
    </citation>
    <scope>NUCLEOTIDE SEQUENCE [LARGE SCALE GENOMIC DNA]</scope>
    <source>
        <strain evidence="1 2">B7-7</strain>
    </source>
</reference>
<dbReference type="AlphaFoldDB" id="A0A1H9BIV7"/>
<dbReference type="STRING" id="867345.SAMN05421693_10944"/>
<sequence length="155" mass="16293">MLIKGLILTNILLILVLVGTWQPSQGVQTEALPPQLSPLTLPASHGPGPVGGLDALARPVFWPQRRPSTDGGDQLADGTAQPIEGLRGVMGSGEQGVILVHRDNGIQRLRVGDTLDQWTLVGIEGNAVILRGPAGTILHQTLPQPASDPGPPRRP</sequence>
<dbReference type="RefSeq" id="WP_090205338.1">
    <property type="nucleotide sequence ID" value="NZ_FOFO01000009.1"/>
</dbReference>
<organism evidence="1 2">
    <name type="scientific">Ectothiorhodospira magna</name>
    <dbReference type="NCBI Taxonomy" id="867345"/>
    <lineage>
        <taxon>Bacteria</taxon>
        <taxon>Pseudomonadati</taxon>
        <taxon>Pseudomonadota</taxon>
        <taxon>Gammaproteobacteria</taxon>
        <taxon>Chromatiales</taxon>
        <taxon>Ectothiorhodospiraceae</taxon>
        <taxon>Ectothiorhodospira</taxon>
    </lineage>
</organism>
<protein>
    <submittedName>
        <fullName evidence="1">Uncharacterized protein</fullName>
    </submittedName>
</protein>
<dbReference type="EMBL" id="FOFO01000009">
    <property type="protein sequence ID" value="SEP88922.1"/>
    <property type="molecule type" value="Genomic_DNA"/>
</dbReference>
<keyword evidence="2" id="KW-1185">Reference proteome</keyword>
<gene>
    <name evidence="1" type="ORF">SAMN05421693_10944</name>
</gene>
<evidence type="ECO:0000313" key="1">
    <source>
        <dbReference type="EMBL" id="SEP88922.1"/>
    </source>
</evidence>
<evidence type="ECO:0000313" key="2">
    <source>
        <dbReference type="Proteomes" id="UP000199496"/>
    </source>
</evidence>
<accession>A0A1H9BIV7</accession>